<keyword evidence="11" id="KW-1185">Reference proteome</keyword>
<evidence type="ECO:0000256" key="3">
    <source>
        <dbReference type="ARBA" id="ARBA00022448"/>
    </source>
</evidence>
<dbReference type="RefSeq" id="WP_087631715.1">
    <property type="nucleotide sequence ID" value="NZ_FCNZ02000014.1"/>
</dbReference>
<dbReference type="SUPFAM" id="SSF52540">
    <property type="entry name" value="P-loop containing nucleoside triphosphate hydrolases"/>
    <property type="match status" value="1"/>
</dbReference>
<dbReference type="Pfam" id="PF08352">
    <property type="entry name" value="oligo_HPY"/>
    <property type="match status" value="1"/>
</dbReference>
<dbReference type="NCBIfam" id="TIGR01727">
    <property type="entry name" value="oligo_HPY"/>
    <property type="match status" value="1"/>
</dbReference>
<keyword evidence="6" id="KW-0547">Nucleotide-binding</keyword>
<gene>
    <name evidence="10" type="ORF">AWB66_03800</name>
</gene>
<evidence type="ECO:0000313" key="10">
    <source>
        <dbReference type="EMBL" id="SAL63663.1"/>
    </source>
</evidence>
<dbReference type="Proteomes" id="UP000054717">
    <property type="component" value="Unassembled WGS sequence"/>
</dbReference>
<dbReference type="GO" id="GO:0015833">
    <property type="term" value="P:peptide transport"/>
    <property type="evidence" value="ECO:0007669"/>
    <property type="project" value="InterPro"/>
</dbReference>
<dbReference type="GO" id="GO:0016887">
    <property type="term" value="F:ATP hydrolysis activity"/>
    <property type="evidence" value="ECO:0007669"/>
    <property type="project" value="InterPro"/>
</dbReference>
<evidence type="ECO:0000313" key="11">
    <source>
        <dbReference type="Proteomes" id="UP000054717"/>
    </source>
</evidence>
<evidence type="ECO:0000256" key="2">
    <source>
        <dbReference type="ARBA" id="ARBA00005417"/>
    </source>
</evidence>
<keyword evidence="3" id="KW-0813">Transport</keyword>
<organism evidence="10 11">
    <name type="scientific">Caballeronia telluris</name>
    <dbReference type="NCBI Taxonomy" id="326475"/>
    <lineage>
        <taxon>Bacteria</taxon>
        <taxon>Pseudomonadati</taxon>
        <taxon>Pseudomonadota</taxon>
        <taxon>Betaproteobacteria</taxon>
        <taxon>Burkholderiales</taxon>
        <taxon>Burkholderiaceae</taxon>
        <taxon>Caballeronia</taxon>
    </lineage>
</organism>
<keyword evidence="5" id="KW-0997">Cell inner membrane</keyword>
<evidence type="ECO:0000256" key="7">
    <source>
        <dbReference type="ARBA" id="ARBA00022840"/>
    </source>
</evidence>
<comment type="subcellular location">
    <subcellularLocation>
        <location evidence="1">Cell inner membrane</location>
        <topology evidence="1">Peripheral membrane protein</topology>
    </subcellularLocation>
</comment>
<dbReference type="CDD" id="cd03257">
    <property type="entry name" value="ABC_NikE_OppD_transporters"/>
    <property type="match status" value="1"/>
</dbReference>
<evidence type="ECO:0000256" key="5">
    <source>
        <dbReference type="ARBA" id="ARBA00022519"/>
    </source>
</evidence>
<dbReference type="InterPro" id="IPR003593">
    <property type="entry name" value="AAA+_ATPase"/>
</dbReference>
<accession>A0A158J5E1</accession>
<keyword evidence="7" id="KW-0067">ATP-binding</keyword>
<dbReference type="InterPro" id="IPR027417">
    <property type="entry name" value="P-loop_NTPase"/>
</dbReference>
<proteinExistence type="inferred from homology"/>
<dbReference type="PANTHER" id="PTHR43297:SF2">
    <property type="entry name" value="DIPEPTIDE TRANSPORT ATP-BINDING PROTEIN DPPD"/>
    <property type="match status" value="1"/>
</dbReference>
<dbReference type="GO" id="GO:0055085">
    <property type="term" value="P:transmembrane transport"/>
    <property type="evidence" value="ECO:0007669"/>
    <property type="project" value="UniProtKB-ARBA"/>
</dbReference>
<dbReference type="FunFam" id="3.40.50.300:FF:000016">
    <property type="entry name" value="Oligopeptide ABC transporter ATP-binding component"/>
    <property type="match status" value="1"/>
</dbReference>
<dbReference type="EMBL" id="FCNZ02000014">
    <property type="protein sequence ID" value="SAL63663.1"/>
    <property type="molecule type" value="Genomic_DNA"/>
</dbReference>
<evidence type="ECO:0000256" key="4">
    <source>
        <dbReference type="ARBA" id="ARBA00022475"/>
    </source>
</evidence>
<dbReference type="STRING" id="326475.AWB66_03800"/>
<protein>
    <submittedName>
        <fullName evidence="10">Oligopeptide/dipeptide ABC transporter ATPase</fullName>
    </submittedName>
</protein>
<sequence length="331" mass="35832">MSDLLTIRNLEVRFGGTQAVDRIDLSVKPGEVVGVVGESGSGKSVTMMALMGLIDAPGVVTADEIAFDGKNLLKASARERRRIIGKDIAMVFQDALSSLNPSYTVGYQIKEVLKLHEGLRGDALNRRTLELLDQVGIPDAKSRVDAFPHQMSGGMNQRVMIAMAVACNPKLLIADEPTTALDVTIQAQIMELLVQLQKERGMALVLISHDLAVVSEVAQRVAVMYAGEIIETNHVPTIFSEPHHPYTEALLAAIPEHSRGAERLAALPGMVPGRDDRPSGCLFAPRCKYAVDECWKGRPALFQLDPNDPAVRARCIKPLNMQAVEAPGGAR</sequence>
<evidence type="ECO:0000256" key="8">
    <source>
        <dbReference type="ARBA" id="ARBA00023136"/>
    </source>
</evidence>
<evidence type="ECO:0000256" key="1">
    <source>
        <dbReference type="ARBA" id="ARBA00004417"/>
    </source>
</evidence>
<evidence type="ECO:0000259" key="9">
    <source>
        <dbReference type="PROSITE" id="PS50893"/>
    </source>
</evidence>
<evidence type="ECO:0000256" key="6">
    <source>
        <dbReference type="ARBA" id="ARBA00022741"/>
    </source>
</evidence>
<dbReference type="GO" id="GO:0005524">
    <property type="term" value="F:ATP binding"/>
    <property type="evidence" value="ECO:0007669"/>
    <property type="project" value="UniProtKB-KW"/>
</dbReference>
<feature type="domain" description="ABC transporter" evidence="9">
    <location>
        <begin position="5"/>
        <end position="251"/>
    </location>
</feature>
<name>A0A158J5E1_9BURK</name>
<dbReference type="PROSITE" id="PS50893">
    <property type="entry name" value="ABC_TRANSPORTER_2"/>
    <property type="match status" value="1"/>
</dbReference>
<dbReference type="InterPro" id="IPR013563">
    <property type="entry name" value="Oligopep_ABC_C"/>
</dbReference>
<dbReference type="InterPro" id="IPR003439">
    <property type="entry name" value="ABC_transporter-like_ATP-bd"/>
</dbReference>
<dbReference type="SMART" id="SM00382">
    <property type="entry name" value="AAA"/>
    <property type="match status" value="1"/>
</dbReference>
<keyword evidence="8" id="KW-0472">Membrane</keyword>
<dbReference type="Pfam" id="PF00005">
    <property type="entry name" value="ABC_tran"/>
    <property type="match status" value="1"/>
</dbReference>
<comment type="caution">
    <text evidence="10">The sequence shown here is derived from an EMBL/GenBank/DDBJ whole genome shotgun (WGS) entry which is preliminary data.</text>
</comment>
<dbReference type="Gene3D" id="3.40.50.300">
    <property type="entry name" value="P-loop containing nucleotide triphosphate hydrolases"/>
    <property type="match status" value="1"/>
</dbReference>
<dbReference type="GO" id="GO:0005886">
    <property type="term" value="C:plasma membrane"/>
    <property type="evidence" value="ECO:0007669"/>
    <property type="project" value="UniProtKB-SubCell"/>
</dbReference>
<keyword evidence="4" id="KW-1003">Cell membrane</keyword>
<comment type="similarity">
    <text evidence="2">Belongs to the ABC transporter superfamily.</text>
</comment>
<dbReference type="InterPro" id="IPR050388">
    <property type="entry name" value="ABC_Ni/Peptide_Import"/>
</dbReference>
<dbReference type="AlphaFoldDB" id="A0A158J5E1"/>
<dbReference type="PANTHER" id="PTHR43297">
    <property type="entry name" value="OLIGOPEPTIDE TRANSPORT ATP-BINDING PROTEIN APPD"/>
    <property type="match status" value="1"/>
</dbReference>
<reference evidence="10" key="1">
    <citation type="submission" date="2016-01" db="EMBL/GenBank/DDBJ databases">
        <authorList>
            <person name="Peeters Charlotte."/>
        </authorList>
    </citation>
    <scope>NUCLEOTIDE SEQUENCE</scope>
    <source>
        <strain evidence="10">LMG 22936</strain>
    </source>
</reference>